<name>A0A7J6QT19_PEROL</name>
<proteinExistence type="predicted"/>
<dbReference type="EMBL" id="JABANO010030705">
    <property type="protein sequence ID" value="KAF4711443.1"/>
    <property type="molecule type" value="Genomic_DNA"/>
</dbReference>
<dbReference type="PANTHER" id="PTHR37490">
    <property type="entry name" value="EXPRESSED PROTEIN"/>
    <property type="match status" value="1"/>
</dbReference>
<gene>
    <name evidence="1" type="ORF">FOZ63_021941</name>
</gene>
<reference evidence="1 2" key="1">
    <citation type="submission" date="2020-04" db="EMBL/GenBank/DDBJ databases">
        <title>Perkinsus olseni comparative genomics.</title>
        <authorList>
            <person name="Bogema D.R."/>
        </authorList>
    </citation>
    <scope>NUCLEOTIDE SEQUENCE [LARGE SCALE GENOMIC DNA]</scope>
    <source>
        <strain evidence="1 2">ATCC PRA-207</strain>
    </source>
</reference>
<sequence length="337" mass="37826">MAAFEDDLVQLQRFYAGLGPPPLEEVYYITGLPDQFQQDLLTECPAMLILAYMVVAEIKLRLGEVRTSASFWTQGHQFLAELESSAAETMMESWPILEAQRYYEASVLEIREDFAGVIPVGSDLTIYEKCDSTTDPDPFLPLFSSVQIRHLDDGDTRQDECSAYLTYIVSNYGNLPKHILFLQGDALKHANRGLLRLILVGVSFGTVKAQFVHLNSPRLVSAQTKCRKAIYEQVFGEPLEEKLSTYCCAQFLVASSRITARTVEFYEKMAKSMNEASPGECSDIVGHSTQCLIYESLWHVVLGEPPALPRRVEDASLPSFLRPLEEDAESYLPRGSK</sequence>
<accession>A0A7J6QT19</accession>
<organism evidence="1 2">
    <name type="scientific">Perkinsus olseni</name>
    <name type="common">Perkinsus atlanticus</name>
    <dbReference type="NCBI Taxonomy" id="32597"/>
    <lineage>
        <taxon>Eukaryota</taxon>
        <taxon>Sar</taxon>
        <taxon>Alveolata</taxon>
        <taxon>Perkinsozoa</taxon>
        <taxon>Perkinsea</taxon>
        <taxon>Perkinsida</taxon>
        <taxon>Perkinsidae</taxon>
        <taxon>Perkinsus</taxon>
    </lineage>
</organism>
<dbReference type="AlphaFoldDB" id="A0A7J6QT19"/>
<dbReference type="InterPro" id="IPR021838">
    <property type="entry name" value="DUF3431"/>
</dbReference>
<comment type="caution">
    <text evidence="1">The sequence shown here is derived from an EMBL/GenBank/DDBJ whole genome shotgun (WGS) entry which is preliminary data.</text>
</comment>
<dbReference type="Proteomes" id="UP000553632">
    <property type="component" value="Unassembled WGS sequence"/>
</dbReference>
<evidence type="ECO:0000313" key="2">
    <source>
        <dbReference type="Proteomes" id="UP000553632"/>
    </source>
</evidence>
<protein>
    <submittedName>
        <fullName evidence="1">Uncharacterized protein</fullName>
    </submittedName>
</protein>
<evidence type="ECO:0000313" key="1">
    <source>
        <dbReference type="EMBL" id="KAF4711443.1"/>
    </source>
</evidence>
<dbReference type="OMA" id="PVESHIY"/>
<dbReference type="PANTHER" id="PTHR37490:SF2">
    <property type="match status" value="1"/>
</dbReference>
<dbReference type="Pfam" id="PF11913">
    <property type="entry name" value="DUF3431"/>
    <property type="match status" value="1"/>
</dbReference>
<keyword evidence="2" id="KW-1185">Reference proteome</keyword>